<dbReference type="InterPro" id="IPR009003">
    <property type="entry name" value="Peptidase_S1_PA"/>
</dbReference>
<reference evidence="2" key="1">
    <citation type="journal article" date="2019" name="Int. J. Syst. Evol. Microbiol.">
        <title>The Global Catalogue of Microorganisms (GCM) 10K type strain sequencing project: providing services to taxonomists for standard genome sequencing and annotation.</title>
        <authorList>
            <consortium name="The Broad Institute Genomics Platform"/>
            <consortium name="The Broad Institute Genome Sequencing Center for Infectious Disease"/>
            <person name="Wu L."/>
            <person name="Ma J."/>
        </authorList>
    </citation>
    <scope>NUCLEOTIDE SEQUENCE [LARGE SCALE GENOMIC DNA]</scope>
    <source>
        <strain evidence="2">CGMCC 1.15288</strain>
    </source>
</reference>
<dbReference type="Proteomes" id="UP000600214">
    <property type="component" value="Unassembled WGS sequence"/>
</dbReference>
<evidence type="ECO:0000313" key="2">
    <source>
        <dbReference type="Proteomes" id="UP000600214"/>
    </source>
</evidence>
<gene>
    <name evidence="1" type="ORF">GCM10007423_62350</name>
</gene>
<evidence type="ECO:0008006" key="3">
    <source>
        <dbReference type="Google" id="ProtNLM"/>
    </source>
</evidence>
<sequence length="467" mass="51069">MDKTRQERLDEQNRLLARQEEIAAILQTYPNVAGTAVGVKEVGGKITDEIVIRVYVQDKKPLESLRPDEIIPAEIDGIKIDVNQMPAELSGCVDDHEYRPMIGGSRIISAKSNGSGTVGCFAIDNVDSSVVLLTNYHVLMDNGEQPGHAVAQPDFCCDACCCRCGEVATLVRGADFANPNEFLDCAIAKLSNGQENNYVNEVLEIGPLYGITPTLVAGDHVFKRGKATHHTEGIVNAVRIAALTPVRFESGIKNFRNHMIITPANPAKPFSHKGDSGSVIVDTQNRVVALLFGDDSKEDPYRAATVTLANHITDVVAKLNITIPEVGTPNAMPLKSEGNAIPIAEAPLARLQKLIESEANGPLLIGLFHRHNKEIMSLIHTNRDVKVAWNRFKGPVFTANLVEKSRNPEYVLPQEIEGYTAMQLLLKMSTVLEKHGSTTLARDIETHSTDVMQLFQKLSEEQLAVTN</sequence>
<dbReference type="RefSeq" id="WP_188939240.1">
    <property type="nucleotide sequence ID" value="NZ_BMIA01000008.1"/>
</dbReference>
<name>A0ABQ1ZCC5_9BACT</name>
<comment type="caution">
    <text evidence="1">The sequence shown here is derived from an EMBL/GenBank/DDBJ whole genome shotgun (WGS) entry which is preliminary data.</text>
</comment>
<protein>
    <recommendedName>
        <fullName evidence="3">Trypsin-like peptidase domain-containing protein</fullName>
    </recommendedName>
</protein>
<accession>A0ABQ1ZCC5</accession>
<proteinExistence type="predicted"/>
<evidence type="ECO:0000313" key="1">
    <source>
        <dbReference type="EMBL" id="GGH55142.1"/>
    </source>
</evidence>
<dbReference type="EMBL" id="BMIA01000008">
    <property type="protein sequence ID" value="GGH55142.1"/>
    <property type="molecule type" value="Genomic_DNA"/>
</dbReference>
<dbReference type="SUPFAM" id="SSF50494">
    <property type="entry name" value="Trypsin-like serine proteases"/>
    <property type="match status" value="1"/>
</dbReference>
<keyword evidence="2" id="KW-1185">Reference proteome</keyword>
<organism evidence="1 2">
    <name type="scientific">Dyadobacter endophyticus</name>
    <dbReference type="NCBI Taxonomy" id="1749036"/>
    <lineage>
        <taxon>Bacteria</taxon>
        <taxon>Pseudomonadati</taxon>
        <taxon>Bacteroidota</taxon>
        <taxon>Cytophagia</taxon>
        <taxon>Cytophagales</taxon>
        <taxon>Spirosomataceae</taxon>
        <taxon>Dyadobacter</taxon>
    </lineage>
</organism>